<organism evidence="2 3">
    <name type="scientific">Pristionchus mayeri</name>
    <dbReference type="NCBI Taxonomy" id="1317129"/>
    <lineage>
        <taxon>Eukaryota</taxon>
        <taxon>Metazoa</taxon>
        <taxon>Ecdysozoa</taxon>
        <taxon>Nematoda</taxon>
        <taxon>Chromadorea</taxon>
        <taxon>Rhabditida</taxon>
        <taxon>Rhabditina</taxon>
        <taxon>Diplogasteromorpha</taxon>
        <taxon>Diplogasteroidea</taxon>
        <taxon>Neodiplogasteridae</taxon>
        <taxon>Pristionchus</taxon>
    </lineage>
</organism>
<comment type="caution">
    <text evidence="2">The sequence shown here is derived from an EMBL/GenBank/DDBJ whole genome shotgun (WGS) entry which is preliminary data.</text>
</comment>
<accession>A0AAN5DGN6</accession>
<sequence>MEEEGVGGRNSAASSASGFGSRMAASMSRLSIVFFLCAPMRTLCARRCTLFTVDLLTAVLLVLEEAAAREADRVVLGSSSSPHSKSPPPSPCLLPTTNSLAEHLSSSLVSPR</sequence>
<proteinExistence type="predicted"/>
<evidence type="ECO:0000313" key="2">
    <source>
        <dbReference type="EMBL" id="GMR61389.1"/>
    </source>
</evidence>
<dbReference type="AlphaFoldDB" id="A0AAN5DGN6"/>
<keyword evidence="3" id="KW-1185">Reference proteome</keyword>
<evidence type="ECO:0000313" key="3">
    <source>
        <dbReference type="Proteomes" id="UP001328107"/>
    </source>
</evidence>
<feature type="compositionally biased region" description="Low complexity" evidence="1">
    <location>
        <begin position="74"/>
        <end position="84"/>
    </location>
</feature>
<protein>
    <submittedName>
        <fullName evidence="2">Uncharacterized protein</fullName>
    </submittedName>
</protein>
<gene>
    <name evidence="2" type="ORF">PMAYCL1PPCAC_31584</name>
</gene>
<evidence type="ECO:0000256" key="1">
    <source>
        <dbReference type="SAM" id="MobiDB-lite"/>
    </source>
</evidence>
<dbReference type="EMBL" id="BTRK01000006">
    <property type="protein sequence ID" value="GMR61389.1"/>
    <property type="molecule type" value="Genomic_DNA"/>
</dbReference>
<name>A0AAN5DGN6_9BILA</name>
<feature type="region of interest" description="Disordered" evidence="1">
    <location>
        <begin position="74"/>
        <end position="96"/>
    </location>
</feature>
<dbReference type="Proteomes" id="UP001328107">
    <property type="component" value="Unassembled WGS sequence"/>
</dbReference>
<reference evidence="3" key="1">
    <citation type="submission" date="2022-10" db="EMBL/GenBank/DDBJ databases">
        <title>Genome assembly of Pristionchus species.</title>
        <authorList>
            <person name="Yoshida K."/>
            <person name="Sommer R.J."/>
        </authorList>
    </citation>
    <scope>NUCLEOTIDE SEQUENCE [LARGE SCALE GENOMIC DNA]</scope>
    <source>
        <strain evidence="3">RS5460</strain>
    </source>
</reference>